<dbReference type="AlphaFoldDB" id="A0A835B262"/>
<protein>
    <submittedName>
        <fullName evidence="2">Uncharacterized protein</fullName>
    </submittedName>
</protein>
<name>A0A835B262_9POAL</name>
<keyword evidence="3" id="KW-1185">Reference proteome</keyword>
<dbReference type="Proteomes" id="UP000636709">
    <property type="component" value="Unassembled WGS sequence"/>
</dbReference>
<feature type="region of interest" description="Disordered" evidence="1">
    <location>
        <begin position="1"/>
        <end position="68"/>
    </location>
</feature>
<feature type="compositionally biased region" description="Low complexity" evidence="1">
    <location>
        <begin position="16"/>
        <end position="34"/>
    </location>
</feature>
<accession>A0A835B262</accession>
<evidence type="ECO:0000313" key="2">
    <source>
        <dbReference type="EMBL" id="KAF8683808.1"/>
    </source>
</evidence>
<sequence length="206" mass="22918">MASLRTSREEEVEPASSRLIPSERSSSLISPTRSFPLVLRGELSPRGDASSRTFARAEGGPPQLPCPSPPHLPCSRRCAAWDGGRDERGAMAAEKEELSRRHAGEEGEAEEHCCQTSHSGCSEHKLLWPSRGEEDGCHRPQLLLAEGHCKSKLLVSRSYSRHPFYSCFLMQLLLCTQLAGVPRSSSFYTQLSFCSMHPFHNQPKRE</sequence>
<proteinExistence type="predicted"/>
<reference evidence="2" key="1">
    <citation type="submission" date="2020-07" db="EMBL/GenBank/DDBJ databases">
        <title>Genome sequence and genetic diversity analysis of an under-domesticated orphan crop, white fonio (Digitaria exilis).</title>
        <authorList>
            <person name="Bennetzen J.L."/>
            <person name="Chen S."/>
            <person name="Ma X."/>
            <person name="Wang X."/>
            <person name="Yssel A.E.J."/>
            <person name="Chaluvadi S.R."/>
            <person name="Johnson M."/>
            <person name="Gangashetty P."/>
            <person name="Hamidou F."/>
            <person name="Sanogo M.D."/>
            <person name="Zwaenepoel A."/>
            <person name="Wallace J."/>
            <person name="Van De Peer Y."/>
            <person name="Van Deynze A."/>
        </authorList>
    </citation>
    <scope>NUCLEOTIDE SEQUENCE</scope>
    <source>
        <tissue evidence="2">Leaves</tissue>
    </source>
</reference>
<gene>
    <name evidence="2" type="ORF">HU200_044743</name>
</gene>
<evidence type="ECO:0000313" key="3">
    <source>
        <dbReference type="Proteomes" id="UP000636709"/>
    </source>
</evidence>
<evidence type="ECO:0000256" key="1">
    <source>
        <dbReference type="SAM" id="MobiDB-lite"/>
    </source>
</evidence>
<dbReference type="EMBL" id="JACEFO010002102">
    <property type="protein sequence ID" value="KAF8683808.1"/>
    <property type="molecule type" value="Genomic_DNA"/>
</dbReference>
<comment type="caution">
    <text evidence="2">The sequence shown here is derived from an EMBL/GenBank/DDBJ whole genome shotgun (WGS) entry which is preliminary data.</text>
</comment>
<organism evidence="2 3">
    <name type="scientific">Digitaria exilis</name>
    <dbReference type="NCBI Taxonomy" id="1010633"/>
    <lineage>
        <taxon>Eukaryota</taxon>
        <taxon>Viridiplantae</taxon>
        <taxon>Streptophyta</taxon>
        <taxon>Embryophyta</taxon>
        <taxon>Tracheophyta</taxon>
        <taxon>Spermatophyta</taxon>
        <taxon>Magnoliopsida</taxon>
        <taxon>Liliopsida</taxon>
        <taxon>Poales</taxon>
        <taxon>Poaceae</taxon>
        <taxon>PACMAD clade</taxon>
        <taxon>Panicoideae</taxon>
        <taxon>Panicodae</taxon>
        <taxon>Paniceae</taxon>
        <taxon>Anthephorinae</taxon>
        <taxon>Digitaria</taxon>
    </lineage>
</organism>